<proteinExistence type="predicted"/>
<keyword evidence="1" id="KW-1133">Transmembrane helix</keyword>
<comment type="caution">
    <text evidence="2">The sequence shown here is derived from an EMBL/GenBank/DDBJ whole genome shotgun (WGS) entry which is preliminary data.</text>
</comment>
<reference evidence="2 3" key="1">
    <citation type="submission" date="2021-06" db="EMBL/GenBank/DDBJ databases">
        <title>Halomicroarcula sp. a new haloarchaeum isolated from saline soil.</title>
        <authorList>
            <person name="Duran-Viseras A."/>
            <person name="Sanchez-Porro C."/>
            <person name="Ventosa A."/>
        </authorList>
    </citation>
    <scope>NUCLEOTIDE SEQUENCE [LARGE SCALE GENOMIC DNA]</scope>
    <source>
        <strain evidence="2 3">F13</strain>
    </source>
</reference>
<feature type="transmembrane region" description="Helical" evidence="1">
    <location>
        <begin position="32"/>
        <end position="51"/>
    </location>
</feature>
<organism evidence="2 3">
    <name type="scientific">Haloarcula rubra</name>
    <dbReference type="NCBI Taxonomy" id="2487747"/>
    <lineage>
        <taxon>Archaea</taxon>
        <taxon>Methanobacteriati</taxon>
        <taxon>Methanobacteriota</taxon>
        <taxon>Stenosarchaea group</taxon>
        <taxon>Halobacteria</taxon>
        <taxon>Halobacteriales</taxon>
        <taxon>Haloarculaceae</taxon>
        <taxon>Haloarcula</taxon>
    </lineage>
</organism>
<gene>
    <name evidence="2" type="ORF">EGH21_19505</name>
</gene>
<keyword evidence="1" id="KW-0812">Transmembrane</keyword>
<name>A0AAW4PX63_9EURY</name>
<dbReference type="EMBL" id="RKLR01000011">
    <property type="protein sequence ID" value="MBX0325216.1"/>
    <property type="molecule type" value="Genomic_DNA"/>
</dbReference>
<dbReference type="AlphaFoldDB" id="A0AAW4PX63"/>
<feature type="transmembrane region" description="Helical" evidence="1">
    <location>
        <begin position="76"/>
        <end position="96"/>
    </location>
</feature>
<sequence>MQLALVVVLFSGPALAQSDVGSVYCGTPVETGISVVFSALAALGLPAGMFFTGRSGLAYMRSTGNPNAQNQARRDLILSGIGLGVVIMALVAPEIVAKFGNEIGFSFSECVTPFASSSS</sequence>
<evidence type="ECO:0000256" key="1">
    <source>
        <dbReference type="SAM" id="Phobius"/>
    </source>
</evidence>
<dbReference type="Proteomes" id="UP001430377">
    <property type="component" value="Unassembled WGS sequence"/>
</dbReference>
<keyword evidence="1" id="KW-0472">Membrane</keyword>
<keyword evidence="3" id="KW-1185">Reference proteome</keyword>
<accession>A0AAW4PX63</accession>
<protein>
    <submittedName>
        <fullName evidence="2">Uncharacterized protein</fullName>
    </submittedName>
</protein>
<evidence type="ECO:0000313" key="3">
    <source>
        <dbReference type="Proteomes" id="UP001430377"/>
    </source>
</evidence>
<evidence type="ECO:0000313" key="2">
    <source>
        <dbReference type="EMBL" id="MBX0325216.1"/>
    </source>
</evidence>